<dbReference type="STRING" id="4565.A0A2X0SD33"/>
<keyword evidence="2" id="KW-0812">Transmembrane</keyword>
<dbReference type="Gramene" id="TraesLAC2D03G01244260.1">
    <property type="protein sequence ID" value="TraesLAC2D03G01244260.1"/>
    <property type="gene ID" value="TraesLAC2D03G01244260"/>
</dbReference>
<keyword evidence="2" id="KW-1133">Transmembrane helix</keyword>
<dbReference type="Gramene" id="TraesCS2D03G1237000.1">
    <property type="protein sequence ID" value="TraesCS2D03G1237000.1.CDS"/>
    <property type="gene ID" value="TraesCS2D03G1237000"/>
</dbReference>
<proteinExistence type="predicted"/>
<dbReference type="PANTHER" id="PTHR33115">
    <property type="entry name" value="ARM REPEAT SUPERFAMILY PROTEIN"/>
    <property type="match status" value="1"/>
</dbReference>
<feature type="transmembrane region" description="Helical" evidence="2">
    <location>
        <begin position="34"/>
        <end position="58"/>
    </location>
</feature>
<protein>
    <submittedName>
        <fullName evidence="3">Uncharacterized protein</fullName>
    </submittedName>
</protein>
<dbReference type="AlphaFoldDB" id="A0A2X0SD33"/>
<dbReference type="Gramene" id="TraesWEE_scaffold_009165_01G000200.1">
    <property type="protein sequence ID" value="TraesWEE_scaffold_009165_01G000200.1"/>
    <property type="gene ID" value="TraesWEE_scaffold_009165_01G000200"/>
</dbReference>
<feature type="coiled-coil region" evidence="1">
    <location>
        <begin position="598"/>
        <end position="632"/>
    </location>
</feature>
<dbReference type="Gramene" id="TraesRN2D0101211100.1">
    <property type="protein sequence ID" value="TraesRN2D0101211100.1"/>
    <property type="gene ID" value="TraesRN2D0101211100"/>
</dbReference>
<dbReference type="Gramene" id="TraesJAG2D03G01301020.1">
    <property type="protein sequence ID" value="TraesJAG2D03G01301020.1"/>
    <property type="gene ID" value="TraesJAG2D03G01301020"/>
</dbReference>
<dbReference type="ExpressionAtlas" id="A0A2X0SD33">
    <property type="expression patterns" value="baseline and differential"/>
</dbReference>
<evidence type="ECO:0000256" key="1">
    <source>
        <dbReference type="SAM" id="Coils"/>
    </source>
</evidence>
<dbReference type="Gramene" id="TraesSYM2D03G01310830.1">
    <property type="protein sequence ID" value="TraesSYM2D03G01310830.1"/>
    <property type="gene ID" value="TraesSYM2D03G01310830"/>
</dbReference>
<keyword evidence="2" id="KW-0472">Membrane</keyword>
<feature type="transmembrane region" description="Helical" evidence="2">
    <location>
        <begin position="64"/>
        <end position="82"/>
    </location>
</feature>
<dbReference type="OMA" id="KCEISAT"/>
<evidence type="ECO:0000313" key="3">
    <source>
        <dbReference type="EnsemblPlants" id="TraesCS2D02G555300.1"/>
    </source>
</evidence>
<gene>
    <name evidence="3" type="primary">LOC123055178</name>
</gene>
<accession>A0A2X0SD33</accession>
<dbReference type="OrthoDB" id="608041at2759"/>
<evidence type="ECO:0000256" key="2">
    <source>
        <dbReference type="SAM" id="Phobius"/>
    </source>
</evidence>
<organism evidence="3">
    <name type="scientific">Triticum aestivum</name>
    <name type="common">Wheat</name>
    <dbReference type="NCBI Taxonomy" id="4565"/>
    <lineage>
        <taxon>Eukaryota</taxon>
        <taxon>Viridiplantae</taxon>
        <taxon>Streptophyta</taxon>
        <taxon>Embryophyta</taxon>
        <taxon>Tracheophyta</taxon>
        <taxon>Spermatophyta</taxon>
        <taxon>Magnoliopsida</taxon>
        <taxon>Liliopsida</taxon>
        <taxon>Poales</taxon>
        <taxon>Poaceae</taxon>
        <taxon>BOP clade</taxon>
        <taxon>Pooideae</taxon>
        <taxon>Triticodae</taxon>
        <taxon>Triticeae</taxon>
        <taxon>Triticinae</taxon>
        <taxon>Triticum</taxon>
    </lineage>
</organism>
<dbReference type="PANTHER" id="PTHR33115:SF69">
    <property type="entry name" value="GENOME ASSEMBLY, CHROMOSOME: II"/>
    <property type="match status" value="1"/>
</dbReference>
<dbReference type="Gramene" id="TraesMAC2D03G01290600.1">
    <property type="protein sequence ID" value="TraesMAC2D03G01290600.1"/>
    <property type="gene ID" value="TraesMAC2D03G01290600"/>
</dbReference>
<dbReference type="Proteomes" id="UP000019116">
    <property type="component" value="Chromosome 2D"/>
</dbReference>
<dbReference type="RefSeq" id="XP_044335083.1">
    <property type="nucleotide sequence ID" value="XM_044479148.1"/>
</dbReference>
<dbReference type="Gramene" id="TraesCS2D02G555300.1">
    <property type="protein sequence ID" value="TraesCS2D02G555300.1"/>
    <property type="gene ID" value="TraesCS2D02G555300"/>
</dbReference>
<sequence length="935" mass="103999">MGDELEAFSEEELRRRPEVRIINKYALTVAYIRFALKSIGALLLLWATVVLLGGFVSSLKRVDFWYLTTIAFLQAAGVFDVMGDARFAFFEDWLDSLMQNVESCHLEHTQLRMRQWLKRKLHMLIDIILIVIFLPAVYFALAGPVLCIVLSAIRVANQGYGIADGETSKANLNRALDLYYYVSLAHGTICLLCMLSEVTANEVVVVSLWLRHGFSLDLLDGYLRETKQMCVHNPASIMNWNLITYGASLLDSQSPEDYVAGGRVLTMLIDQGMPLSIRRLMIRSPRERIQKLIGTLAWRSPAEREMRWLAARIVEHLAADINLTHFPGALECISSLFDTSCHNNGDQEALHLPFVIGHSKQKRRISLLDRVVAATLEGLLNSRSFQRQFRVQLIRRYVRKQQHNSEDLVFPGLRILENLAHDTHNCTLIYNTKGLLSKIVAPVSSNEFVQDTKSSAAWTKVVDGSLKVVSRLMSSSGSTGIKMHRLIANNSNAVKNLEAILDMDMKSKSGIIKLQTQALEVLTQLTLHHPASTSAEKLIKKALHIFLTADWMRDYLEHEKRNIDQPTTIQQNMSLRPSMRSRLSNLIKKANGAWAREKMAEQAAKERVEKKMKEAQETAIQHKEKAGEALARISSDSEAIKSFTGGNNDVLGLTELLDSNIKTIKCEISATDSVEIKINTGCRISAAIILKHLRNYDKETTLRKVLAELIPIQAEASSASTPRWCGHANSCSCLGNGIENGAISCVISFGTGVAAGCFPKKPSDGEQDKPSASLSYHIQQCWERRLQAELLSLVAGILANGNYNFAEVLISPPASDSLLEDFVMRLKKMVEDNLYATPACLAIQKLICEMVTGFLQHDGYVEVIDKHNIVATLLEASEVMDCLESSMLFSGVDHDCHGVPLKPLSSVLAKNSEDLLAQRKQALGINIVPVSAAIP</sequence>
<dbReference type="Gramene" id="TraesJUL2D03G01303860.1">
    <property type="protein sequence ID" value="TraesJUL2D03G01303860.1"/>
    <property type="gene ID" value="TraesJUL2D03G01303860"/>
</dbReference>
<dbReference type="Gramene" id="TraesNOR2D03G01309000.1">
    <property type="protein sequence ID" value="TraesNOR2D03G01309000.1"/>
    <property type="gene ID" value="TraesNOR2D03G01309000"/>
</dbReference>
<dbReference type="Gramene" id="TraesPARA_EIv1.0_0757840.1">
    <property type="protein sequence ID" value="TraesPARA_EIv1.0_0757840.1.CDS"/>
    <property type="gene ID" value="TraesPARA_EIv1.0_0757840"/>
</dbReference>
<reference evidence="3" key="2">
    <citation type="submission" date="2018-10" db="UniProtKB">
        <authorList>
            <consortium name="EnsemblPlants"/>
        </authorList>
    </citation>
    <scope>IDENTIFICATION</scope>
</reference>
<dbReference type="EnsemblPlants" id="TraesCS2D02G555300.1">
    <property type="protein sequence ID" value="TraesCS2D02G555300.1"/>
    <property type="gene ID" value="TraesCS2D02G555300"/>
</dbReference>
<dbReference type="Gramene" id="TraesROB_scaffold_018446_01G000200.1">
    <property type="protein sequence ID" value="TraesROB_scaffold_018446_01G000200.1"/>
    <property type="gene ID" value="TraesROB_scaffold_018446_01G000200"/>
</dbReference>
<keyword evidence="1" id="KW-0175">Coiled coil</keyword>
<dbReference type="Gramene" id="TraesCLE_scaffold_000480_01G000600.1">
    <property type="protein sequence ID" value="TraesCLE_scaffold_000480_01G000600.1"/>
    <property type="gene ID" value="TraesCLE_scaffold_000480_01G000600"/>
</dbReference>
<feature type="transmembrane region" description="Helical" evidence="2">
    <location>
        <begin position="121"/>
        <end position="141"/>
    </location>
</feature>
<dbReference type="Gramene" id="TraesSTA2D03G01281210.1">
    <property type="protein sequence ID" value="TraesSTA2D03G01281210.1"/>
    <property type="gene ID" value="TraesSTA2D03G01281210"/>
</dbReference>
<dbReference type="InterPro" id="IPR016024">
    <property type="entry name" value="ARM-type_fold"/>
</dbReference>
<evidence type="ECO:0000313" key="4">
    <source>
        <dbReference type="Proteomes" id="UP000019116"/>
    </source>
</evidence>
<dbReference type="Gramene" id="TraesCAD_scaffold_000764_01G000200.1">
    <property type="protein sequence ID" value="TraesCAD_scaffold_000764_01G000200.1"/>
    <property type="gene ID" value="TraesCAD_scaffold_000764_01G000200"/>
</dbReference>
<dbReference type="SUPFAM" id="SSF48371">
    <property type="entry name" value="ARM repeat"/>
    <property type="match status" value="1"/>
</dbReference>
<dbReference type="GeneID" id="123055178"/>
<dbReference type="Gramene" id="TraesLDM2D03G01293210.1">
    <property type="protein sequence ID" value="TraesLDM2D03G01293210.1"/>
    <property type="gene ID" value="TraesLDM2D03G01293210"/>
</dbReference>
<keyword evidence="4" id="KW-1185">Reference proteome</keyword>
<reference evidence="3" key="1">
    <citation type="submission" date="2018-08" db="EMBL/GenBank/DDBJ databases">
        <authorList>
            <person name="Rossello M."/>
        </authorList>
    </citation>
    <scope>NUCLEOTIDE SEQUENCE [LARGE SCALE GENOMIC DNA]</scope>
    <source>
        <strain evidence="3">cv. Chinese Spring</strain>
    </source>
</reference>
<name>A0A2X0SD33_WHEAT</name>